<accession>Q5B813</accession>
<dbReference type="HOGENOM" id="CLU_1948785_0_0_1"/>
<reference evidence="2" key="2">
    <citation type="journal article" date="2009" name="Fungal Genet. Biol.">
        <title>The 2008 update of the Aspergillus nidulans genome annotation: a community effort.</title>
        <authorList>
            <person name="Wortman J.R."/>
            <person name="Gilsenan J.M."/>
            <person name="Joardar V."/>
            <person name="Deegan J."/>
            <person name="Clutterbuck J."/>
            <person name="Andersen M.R."/>
            <person name="Archer D."/>
            <person name="Bencina M."/>
            <person name="Braus G."/>
            <person name="Coutinho P."/>
            <person name="von Dohren H."/>
            <person name="Doonan J."/>
            <person name="Driessen A.J."/>
            <person name="Durek P."/>
            <person name="Espeso E."/>
            <person name="Fekete E."/>
            <person name="Flipphi M."/>
            <person name="Estrada C.G."/>
            <person name="Geysens S."/>
            <person name="Goldman G."/>
            <person name="de Groot P.W."/>
            <person name="Hansen K."/>
            <person name="Harris S.D."/>
            <person name="Heinekamp T."/>
            <person name="Helmstaedt K."/>
            <person name="Henrissat B."/>
            <person name="Hofmann G."/>
            <person name="Homan T."/>
            <person name="Horio T."/>
            <person name="Horiuchi H."/>
            <person name="James S."/>
            <person name="Jones M."/>
            <person name="Karaffa L."/>
            <person name="Karanyi Z."/>
            <person name="Kato M."/>
            <person name="Keller N."/>
            <person name="Kelly D.E."/>
            <person name="Kiel J.A."/>
            <person name="Kim J.M."/>
            <person name="van der Klei I.J."/>
            <person name="Klis F.M."/>
            <person name="Kovalchuk A."/>
            <person name="Krasevec N."/>
            <person name="Kubicek C.P."/>
            <person name="Liu B."/>
            <person name="Maccabe A."/>
            <person name="Meyer V."/>
            <person name="Mirabito P."/>
            <person name="Miskei M."/>
            <person name="Mos M."/>
            <person name="Mullins J."/>
            <person name="Nelson D.R."/>
            <person name="Nielsen J."/>
            <person name="Oakley B.R."/>
            <person name="Osmani S.A."/>
            <person name="Pakula T."/>
            <person name="Paszewski A."/>
            <person name="Paulsen I."/>
            <person name="Pilsyk S."/>
            <person name="Pocsi I."/>
            <person name="Punt P.J."/>
            <person name="Ram A.F."/>
            <person name="Ren Q."/>
            <person name="Robellet X."/>
            <person name="Robson G."/>
            <person name="Seiboth B."/>
            <person name="van Solingen P."/>
            <person name="Specht T."/>
            <person name="Sun J."/>
            <person name="Taheri-Talesh N."/>
            <person name="Takeshita N."/>
            <person name="Ussery D."/>
            <person name="vanKuyk P.A."/>
            <person name="Visser H."/>
            <person name="van de Vondervoort P.J."/>
            <person name="de Vries R.P."/>
            <person name="Walton J."/>
            <person name="Xiang X."/>
            <person name="Xiong Y."/>
            <person name="Zeng A.P."/>
            <person name="Brandt B.W."/>
            <person name="Cornell M.J."/>
            <person name="van den Hondel C.A."/>
            <person name="Visser J."/>
            <person name="Oliver S.G."/>
            <person name="Turner G."/>
        </authorList>
    </citation>
    <scope>GENOME REANNOTATION</scope>
    <source>
        <strain evidence="2">FGSC A4 / ATCC 38163 / CBS 112.46 / NRRL 194 / M139</strain>
    </source>
</reference>
<dbReference type="AlphaFoldDB" id="Q5B813"/>
<reference evidence="2" key="1">
    <citation type="journal article" date="2005" name="Nature">
        <title>Sequencing of Aspergillus nidulans and comparative analysis with A. fumigatus and A. oryzae.</title>
        <authorList>
            <person name="Galagan J.E."/>
            <person name="Calvo S.E."/>
            <person name="Cuomo C."/>
            <person name="Ma L.J."/>
            <person name="Wortman J.R."/>
            <person name="Batzoglou S."/>
            <person name="Lee S.I."/>
            <person name="Basturkmen M."/>
            <person name="Spevak C.C."/>
            <person name="Clutterbuck J."/>
            <person name="Kapitonov V."/>
            <person name="Jurka J."/>
            <person name="Scazzocchio C."/>
            <person name="Farman M."/>
            <person name="Butler J."/>
            <person name="Purcell S."/>
            <person name="Harris S."/>
            <person name="Braus G.H."/>
            <person name="Draht O."/>
            <person name="Busch S."/>
            <person name="D'Enfert C."/>
            <person name="Bouchier C."/>
            <person name="Goldman G.H."/>
            <person name="Bell-Pedersen D."/>
            <person name="Griffiths-Jones S."/>
            <person name="Doonan J.H."/>
            <person name="Yu J."/>
            <person name="Vienken K."/>
            <person name="Pain A."/>
            <person name="Freitag M."/>
            <person name="Selker E.U."/>
            <person name="Archer D.B."/>
            <person name="Penalva M.A."/>
            <person name="Oakley B.R."/>
            <person name="Momany M."/>
            <person name="Tanaka T."/>
            <person name="Kumagai T."/>
            <person name="Asai K."/>
            <person name="Machida M."/>
            <person name="Nierman W.C."/>
            <person name="Denning D.W."/>
            <person name="Caddick M."/>
            <person name="Hynes M."/>
            <person name="Paoletti M."/>
            <person name="Fischer R."/>
            <person name="Miller B."/>
            <person name="Dyer P."/>
            <person name="Sachs M.S."/>
            <person name="Osmani S.A."/>
            <person name="Birren B.W."/>
        </authorList>
    </citation>
    <scope>NUCLEOTIDE SEQUENCE [LARGE SCALE GENOMIC DNA]</scope>
    <source>
        <strain evidence="2">FGSC A4 / ATCC 38163 / CBS 112.46 / NRRL 194 / M139</strain>
    </source>
</reference>
<dbReference type="InParanoid" id="Q5B813"/>
<gene>
    <name evidence="1" type="ORF">ANIA_03317</name>
</gene>
<dbReference type="Proteomes" id="UP000000560">
    <property type="component" value="Chromosome VI"/>
</dbReference>
<dbReference type="KEGG" id="ani:ANIA_03317"/>
<keyword evidence="2" id="KW-1185">Reference proteome</keyword>
<dbReference type="GeneID" id="2874354"/>
<organism evidence="1 2">
    <name type="scientific">Emericella nidulans (strain FGSC A4 / ATCC 38163 / CBS 112.46 / NRRL 194 / M139)</name>
    <name type="common">Aspergillus nidulans</name>
    <dbReference type="NCBI Taxonomy" id="227321"/>
    <lineage>
        <taxon>Eukaryota</taxon>
        <taxon>Fungi</taxon>
        <taxon>Dikarya</taxon>
        <taxon>Ascomycota</taxon>
        <taxon>Pezizomycotina</taxon>
        <taxon>Eurotiomycetes</taxon>
        <taxon>Eurotiomycetidae</taxon>
        <taxon>Eurotiales</taxon>
        <taxon>Aspergillaceae</taxon>
        <taxon>Aspergillus</taxon>
        <taxon>Aspergillus subgen. Nidulantes</taxon>
    </lineage>
</organism>
<proteinExistence type="predicted"/>
<sequence length="129" mass="14768">MAWNKLEGGLRVHIPDPAPRTIIAEFLDQLDAKYGIWKDMTRDRGHIGQIKRATKRPASPISKHGPPGRLLLDLYIHMHRTKLPRDLSATKLALNDIPAKQFYKRGKESLLPTVNMVSEARQKCDEFEM</sequence>
<dbReference type="RefSeq" id="XP_660921.1">
    <property type="nucleotide sequence ID" value="XM_655829.1"/>
</dbReference>
<evidence type="ECO:0000313" key="1">
    <source>
        <dbReference type="EMBL" id="CBF82967.1"/>
    </source>
</evidence>
<accession>C8VHY2</accession>
<protein>
    <submittedName>
        <fullName evidence="1">Uncharacterized protein</fullName>
    </submittedName>
</protein>
<dbReference type="OrthoDB" id="4510631at2759"/>
<dbReference type="EMBL" id="BN001306">
    <property type="protein sequence ID" value="CBF82967.1"/>
    <property type="molecule type" value="Genomic_DNA"/>
</dbReference>
<dbReference type="VEuPathDB" id="FungiDB:AN3317"/>
<name>Q5B813_EMENI</name>
<evidence type="ECO:0000313" key="2">
    <source>
        <dbReference type="Proteomes" id="UP000000560"/>
    </source>
</evidence>